<dbReference type="Gene3D" id="3.40.47.10">
    <property type="match status" value="1"/>
</dbReference>
<evidence type="ECO:0000256" key="1">
    <source>
        <dbReference type="ARBA" id="ARBA00022679"/>
    </source>
</evidence>
<dbReference type="SUPFAM" id="SSF50249">
    <property type="entry name" value="Nucleic acid-binding proteins"/>
    <property type="match status" value="1"/>
</dbReference>
<dbReference type="Pfam" id="PF08541">
    <property type="entry name" value="ACP_syn_III_C"/>
    <property type="match status" value="1"/>
</dbReference>
<organism evidence="4">
    <name type="scientific">marine sediment metagenome</name>
    <dbReference type="NCBI Taxonomy" id="412755"/>
    <lineage>
        <taxon>unclassified sequences</taxon>
        <taxon>metagenomes</taxon>
        <taxon>ecological metagenomes</taxon>
    </lineage>
</organism>
<evidence type="ECO:0000313" key="4">
    <source>
        <dbReference type="EMBL" id="GAG34087.1"/>
    </source>
</evidence>
<feature type="domain" description="ChsH2 C-terminal OB-fold" evidence="2">
    <location>
        <begin position="178"/>
        <end position="244"/>
    </location>
</feature>
<proteinExistence type="predicted"/>
<dbReference type="InterPro" id="IPR002878">
    <property type="entry name" value="ChsH2_C"/>
</dbReference>
<dbReference type="SUPFAM" id="SSF53901">
    <property type="entry name" value="Thiolase-like"/>
    <property type="match status" value="1"/>
</dbReference>
<dbReference type="EMBL" id="BARS01044241">
    <property type="protein sequence ID" value="GAG34087.1"/>
    <property type="molecule type" value="Genomic_DNA"/>
</dbReference>
<evidence type="ECO:0000259" key="2">
    <source>
        <dbReference type="Pfam" id="PF01796"/>
    </source>
</evidence>
<reference evidence="4" key="1">
    <citation type="journal article" date="2014" name="Front. Microbiol.">
        <title>High frequency of phylogenetically diverse reductive dehalogenase-homologous genes in deep subseafloor sedimentary metagenomes.</title>
        <authorList>
            <person name="Kawai M."/>
            <person name="Futagami T."/>
            <person name="Toyoda A."/>
            <person name="Takaki Y."/>
            <person name="Nishi S."/>
            <person name="Hori S."/>
            <person name="Arai W."/>
            <person name="Tsubouchi T."/>
            <person name="Morono Y."/>
            <person name="Uchiyama I."/>
            <person name="Ito T."/>
            <person name="Fujiyama A."/>
            <person name="Inagaki F."/>
            <person name="Takami H."/>
        </authorList>
    </citation>
    <scope>NUCLEOTIDE SEQUENCE</scope>
    <source>
        <strain evidence="4">Expedition CK06-06</strain>
    </source>
</reference>
<feature type="domain" description="Beta-ketoacyl-[acyl-carrier-protein] synthase III C-terminal" evidence="3">
    <location>
        <begin position="2"/>
        <end position="79"/>
    </location>
</feature>
<feature type="non-terminal residue" evidence="4">
    <location>
        <position position="249"/>
    </location>
</feature>
<dbReference type="InterPro" id="IPR013747">
    <property type="entry name" value="ACP_syn_III_C"/>
</dbReference>
<dbReference type="Pfam" id="PF01796">
    <property type="entry name" value="OB_ChsH2_C"/>
    <property type="match status" value="1"/>
</dbReference>
<accession>X0XFB9</accession>
<dbReference type="InterPro" id="IPR016039">
    <property type="entry name" value="Thiolase-like"/>
</dbReference>
<dbReference type="GO" id="GO:0016746">
    <property type="term" value="F:acyltransferase activity"/>
    <property type="evidence" value="ECO:0007669"/>
    <property type="project" value="InterPro"/>
</dbReference>
<dbReference type="AlphaFoldDB" id="X0XFB9"/>
<keyword evidence="1" id="KW-0808">Transferase</keyword>
<evidence type="ECO:0000259" key="3">
    <source>
        <dbReference type="Pfam" id="PF08541"/>
    </source>
</evidence>
<comment type="caution">
    <text evidence="4">The sequence shown here is derived from an EMBL/GenBank/DDBJ whole genome shotgun (WGS) entry which is preliminary data.</text>
</comment>
<sequence length="249" mass="27998">YNLAPGDFSKLVLYAPNPRQYTDAARRLGFDVKSQLSDPLFSTVGNTGTALAPMVLVATLEQANPGDKILFVGYGEGAQAFILEVTQNIEKVKDRRGIKVHLASKTMLPSYEKYIQFRKLMVTEEARVFPSPSSIPLFWRDKKSFLSFYGSKCKRCSLIQHPVQRVCYRCQSKDEYEEVRLAKTGKIFTYAEDYLPDAPVLPQISATIDLDDGVRVFLRLAEGEAQNPADPPQKIGMPVEMTFKKMNDA</sequence>
<evidence type="ECO:0008006" key="5">
    <source>
        <dbReference type="Google" id="ProtNLM"/>
    </source>
</evidence>
<feature type="non-terminal residue" evidence="4">
    <location>
        <position position="1"/>
    </location>
</feature>
<dbReference type="InterPro" id="IPR012340">
    <property type="entry name" value="NA-bd_OB-fold"/>
</dbReference>
<gene>
    <name evidence="4" type="ORF">S01H1_66879</name>
</gene>
<protein>
    <recommendedName>
        <fullName evidence="5">DUF35 domain-containing protein</fullName>
    </recommendedName>
</protein>
<name>X0XFB9_9ZZZZ</name>